<keyword evidence="2 8" id="KW-0813">Transport</keyword>
<evidence type="ECO:0000256" key="1">
    <source>
        <dbReference type="ARBA" id="ARBA00004571"/>
    </source>
</evidence>
<dbReference type="OrthoDB" id="778172at2"/>
<dbReference type="InterPro" id="IPR037066">
    <property type="entry name" value="Plug_dom_sf"/>
</dbReference>
<dbReference type="RefSeq" id="WP_131606831.1">
    <property type="nucleotide sequence ID" value="NZ_SJSM01000001.1"/>
</dbReference>
<keyword evidence="10" id="KW-0732">Signal</keyword>
<dbReference type="Gene3D" id="2.60.40.1120">
    <property type="entry name" value="Carboxypeptidase-like, regulatory domain"/>
    <property type="match status" value="1"/>
</dbReference>
<comment type="caution">
    <text evidence="13">The sequence shown here is derived from an EMBL/GenBank/DDBJ whole genome shotgun (WGS) entry which is preliminary data.</text>
</comment>
<reference evidence="13 14" key="1">
    <citation type="submission" date="2019-02" db="EMBL/GenBank/DDBJ databases">
        <title>Pedobacter sp. RP-3-8 sp. nov., isolated from Arctic soil.</title>
        <authorList>
            <person name="Dahal R.H."/>
        </authorList>
    </citation>
    <scope>NUCLEOTIDE SEQUENCE [LARGE SCALE GENOMIC DNA]</scope>
    <source>
        <strain evidence="13 14">RP-3-8</strain>
    </source>
</reference>
<feature type="domain" description="TonB-dependent receptor-like beta-barrel" evidence="11">
    <location>
        <begin position="398"/>
        <end position="788"/>
    </location>
</feature>
<dbReference type="Pfam" id="PF07715">
    <property type="entry name" value="Plug"/>
    <property type="match status" value="1"/>
</dbReference>
<comment type="subcellular location">
    <subcellularLocation>
        <location evidence="1 8">Cell outer membrane</location>
        <topology evidence="1 8">Multi-pass membrane protein</topology>
    </subcellularLocation>
</comment>
<evidence type="ECO:0000259" key="11">
    <source>
        <dbReference type="Pfam" id="PF00593"/>
    </source>
</evidence>
<proteinExistence type="inferred from homology"/>
<keyword evidence="6 8" id="KW-0472">Membrane</keyword>
<sequence length="1048" mass="113839">MKRQLLKSLGFCCVLSLASLFSFAQRVTVSGRVTDTHGTPFPGVNIQLKGSTIGQATKADGTYSIVVNNAAGDWLVFSMIGYATQEVAVVGKTAISVQLQEDNRQLNEIVVVGYGTQRRKDLTGSISSVKGDDFKNQPITNAVEALQGRVAGVNIVKNSGAPDASPTIIIRGVSSLNQPNPLYIVDGVRVDNVSSINVQDIESMDVLKDAAAASIYGAAAAGGVVLITTKKGTSPIPKFNYNYRYGVSTPKVGELLDKENYIKLQNIINPGRFTNAPRLDTLANTDWIDETFNNGSEQNHNFSFSGAVPVVDYLVSGFYNKQEGVARKNFSNIGGGRINTNFKIGNWLKFGEQLSVSRRSTSNPQNVGIEAQLHNAPFRTLPIIPVYNKDGSYGTLPTGYPLLAFSGTHPVGAIDNASVENYKNNFQGNVYAEIKLPFDLTFRTNVGYTFYNETQNYYQNAFSIGGVGAGKNSLNKVAIESQSLLTNYILTYNKTLDKHNINAIAGFEQITGRYNDANVTSTDISAEAGRDYSLVPTAGTTYFVTGRRDNNALVKSLFARLNYNYNSKYYLSASIREDANFTVFGPNKQRGVFPSVSAAWNISEEPFFKAALPVVDNLKLRASYGELGNSNIGTYAFLSLYQPFNSLGNGSAGGANFAPNGTIIPGVTYSGIPNPNLHWETVKETNIGLDAALLSNKLYFTLEYYNKETSDMLYALPLAPSAGIAGNYLTNIGNVSNKGLEIMLGYRSKISDLGFDISVTGGWNKNEVTKLTSETTSEFLDGYNFYNNGDIAFQIMPNQTITTTRKGLPFGSFYGYKVLGIFQNDVEAAKQKVLGIPARAGDLQFQDLTGDGDINDRDRQVIGNPNPKLVYGANIRLNFKGFDAAFLFTGVAGVDLFNGVKAYEMRPFSDGNTSPRVWGASFLNGNGVTNQPRLGVVQPNGNFTMDPNGNYSSVNSYFVESGNYLKLKNLQIGYTFSGDMLKKIKVKSARIFAMGTNLFTITNYSGLDPELGASFSPSGYAGVTSRGIDVVSQYPQTKIYSFGIDVNF</sequence>
<evidence type="ECO:0000256" key="4">
    <source>
        <dbReference type="ARBA" id="ARBA00022692"/>
    </source>
</evidence>
<dbReference type="NCBIfam" id="TIGR04057">
    <property type="entry name" value="SusC_RagA_signa"/>
    <property type="match status" value="1"/>
</dbReference>
<keyword evidence="5 9" id="KW-0798">TonB box</keyword>
<feature type="domain" description="TonB-dependent receptor plug" evidence="12">
    <location>
        <begin position="119"/>
        <end position="224"/>
    </location>
</feature>
<dbReference type="InterPro" id="IPR039426">
    <property type="entry name" value="TonB-dep_rcpt-like"/>
</dbReference>
<dbReference type="InterPro" id="IPR000531">
    <property type="entry name" value="Beta-barrel_TonB"/>
</dbReference>
<dbReference type="SUPFAM" id="SSF49464">
    <property type="entry name" value="Carboxypeptidase regulatory domain-like"/>
    <property type="match status" value="1"/>
</dbReference>
<keyword evidence="14" id="KW-1185">Reference proteome</keyword>
<gene>
    <name evidence="13" type="ORF">EZ444_02325</name>
</gene>
<evidence type="ECO:0000256" key="9">
    <source>
        <dbReference type="RuleBase" id="RU003357"/>
    </source>
</evidence>
<dbReference type="InterPro" id="IPR008969">
    <property type="entry name" value="CarboxyPept-like_regulatory"/>
</dbReference>
<dbReference type="Proteomes" id="UP000291117">
    <property type="component" value="Unassembled WGS sequence"/>
</dbReference>
<dbReference type="Pfam" id="PF13715">
    <property type="entry name" value="CarbopepD_reg_2"/>
    <property type="match status" value="1"/>
</dbReference>
<dbReference type="GO" id="GO:0009279">
    <property type="term" value="C:cell outer membrane"/>
    <property type="evidence" value="ECO:0007669"/>
    <property type="project" value="UniProtKB-SubCell"/>
</dbReference>
<evidence type="ECO:0000256" key="2">
    <source>
        <dbReference type="ARBA" id="ARBA00022448"/>
    </source>
</evidence>
<feature type="signal peptide" evidence="10">
    <location>
        <begin position="1"/>
        <end position="24"/>
    </location>
</feature>
<organism evidence="13 14">
    <name type="scientific">Pedobacter hiemivivus</name>
    <dbReference type="NCBI Taxonomy" id="2530454"/>
    <lineage>
        <taxon>Bacteria</taxon>
        <taxon>Pseudomonadati</taxon>
        <taxon>Bacteroidota</taxon>
        <taxon>Sphingobacteriia</taxon>
        <taxon>Sphingobacteriales</taxon>
        <taxon>Sphingobacteriaceae</taxon>
        <taxon>Pedobacter</taxon>
    </lineage>
</organism>
<keyword evidence="4 8" id="KW-0812">Transmembrane</keyword>
<comment type="similarity">
    <text evidence="8 9">Belongs to the TonB-dependent receptor family.</text>
</comment>
<dbReference type="FunFam" id="2.170.130.10:FF:000008">
    <property type="entry name" value="SusC/RagA family TonB-linked outer membrane protein"/>
    <property type="match status" value="1"/>
</dbReference>
<protein>
    <submittedName>
        <fullName evidence="13">TonB-dependent receptor</fullName>
    </submittedName>
</protein>
<evidence type="ECO:0000256" key="3">
    <source>
        <dbReference type="ARBA" id="ARBA00022452"/>
    </source>
</evidence>
<dbReference type="InterPro" id="IPR036942">
    <property type="entry name" value="Beta-barrel_TonB_sf"/>
</dbReference>
<dbReference type="EMBL" id="SJSM01000001">
    <property type="protein sequence ID" value="TCC99533.1"/>
    <property type="molecule type" value="Genomic_DNA"/>
</dbReference>
<evidence type="ECO:0000313" key="13">
    <source>
        <dbReference type="EMBL" id="TCC99533.1"/>
    </source>
</evidence>
<dbReference type="InterPro" id="IPR012910">
    <property type="entry name" value="Plug_dom"/>
</dbReference>
<dbReference type="NCBIfam" id="TIGR04056">
    <property type="entry name" value="OMP_RagA_SusC"/>
    <property type="match status" value="1"/>
</dbReference>
<accession>A0A4R0NJP9</accession>
<feature type="chain" id="PRO_5020686427" evidence="10">
    <location>
        <begin position="25"/>
        <end position="1048"/>
    </location>
</feature>
<dbReference type="Pfam" id="PF00593">
    <property type="entry name" value="TonB_dep_Rec_b-barrel"/>
    <property type="match status" value="1"/>
</dbReference>
<dbReference type="SUPFAM" id="SSF56935">
    <property type="entry name" value="Porins"/>
    <property type="match status" value="1"/>
</dbReference>
<dbReference type="PROSITE" id="PS52016">
    <property type="entry name" value="TONB_DEPENDENT_REC_3"/>
    <property type="match status" value="1"/>
</dbReference>
<dbReference type="Gene3D" id="2.170.130.10">
    <property type="entry name" value="TonB-dependent receptor, plug domain"/>
    <property type="match status" value="1"/>
</dbReference>
<evidence type="ECO:0000256" key="10">
    <source>
        <dbReference type="SAM" id="SignalP"/>
    </source>
</evidence>
<evidence type="ECO:0000256" key="5">
    <source>
        <dbReference type="ARBA" id="ARBA00023077"/>
    </source>
</evidence>
<dbReference type="InterPro" id="IPR023996">
    <property type="entry name" value="TonB-dep_OMP_SusC/RagA"/>
</dbReference>
<dbReference type="Gene3D" id="2.40.170.20">
    <property type="entry name" value="TonB-dependent receptor, beta-barrel domain"/>
    <property type="match status" value="1"/>
</dbReference>
<evidence type="ECO:0000259" key="12">
    <source>
        <dbReference type="Pfam" id="PF07715"/>
    </source>
</evidence>
<dbReference type="InterPro" id="IPR023997">
    <property type="entry name" value="TonB-dep_OMP_SusC/RagA_CS"/>
</dbReference>
<dbReference type="AlphaFoldDB" id="A0A4R0NJP9"/>
<name>A0A4R0NJP9_9SPHI</name>
<evidence type="ECO:0000256" key="6">
    <source>
        <dbReference type="ARBA" id="ARBA00023136"/>
    </source>
</evidence>
<keyword evidence="7 8" id="KW-0998">Cell outer membrane</keyword>
<evidence type="ECO:0000313" key="14">
    <source>
        <dbReference type="Proteomes" id="UP000291117"/>
    </source>
</evidence>
<keyword evidence="3 8" id="KW-1134">Transmembrane beta strand</keyword>
<keyword evidence="13" id="KW-0675">Receptor</keyword>
<evidence type="ECO:0000256" key="8">
    <source>
        <dbReference type="PROSITE-ProRule" id="PRU01360"/>
    </source>
</evidence>
<evidence type="ECO:0000256" key="7">
    <source>
        <dbReference type="ARBA" id="ARBA00023237"/>
    </source>
</evidence>